<keyword evidence="1" id="KW-0472">Membrane</keyword>
<feature type="transmembrane region" description="Helical" evidence="1">
    <location>
        <begin position="36"/>
        <end position="59"/>
    </location>
</feature>
<keyword evidence="3" id="KW-1185">Reference proteome</keyword>
<keyword evidence="1" id="KW-1133">Transmembrane helix</keyword>
<evidence type="ECO:0000313" key="3">
    <source>
        <dbReference type="Proteomes" id="UP000613030"/>
    </source>
</evidence>
<dbReference type="EMBL" id="JAERRB010000021">
    <property type="protein sequence ID" value="MBL0745903.1"/>
    <property type="molecule type" value="Genomic_DNA"/>
</dbReference>
<dbReference type="InterPro" id="IPR043741">
    <property type="entry name" value="DUF5686"/>
</dbReference>
<comment type="caution">
    <text evidence="2">The sequence shown here is derived from an EMBL/GenBank/DDBJ whole genome shotgun (WGS) entry which is preliminary data.</text>
</comment>
<dbReference type="SUPFAM" id="SSF49464">
    <property type="entry name" value="Carboxypeptidase regulatory domain-like"/>
    <property type="match status" value="1"/>
</dbReference>
<evidence type="ECO:0000313" key="2">
    <source>
        <dbReference type="EMBL" id="MBL0745903.1"/>
    </source>
</evidence>
<dbReference type="Pfam" id="PF18939">
    <property type="entry name" value="DUF5686"/>
    <property type="match status" value="1"/>
</dbReference>
<gene>
    <name evidence="2" type="ORF">JI741_32010</name>
</gene>
<keyword evidence="1" id="KW-0812">Transmembrane</keyword>
<dbReference type="InterPro" id="IPR008969">
    <property type="entry name" value="CarboxyPept-like_regulatory"/>
</dbReference>
<accession>A0ABS1L386</accession>
<dbReference type="Proteomes" id="UP000613030">
    <property type="component" value="Unassembled WGS sequence"/>
</dbReference>
<dbReference type="Pfam" id="PF13715">
    <property type="entry name" value="CarbopepD_reg_2"/>
    <property type="match status" value="1"/>
</dbReference>
<sequence>MKKKEQRHVISLHNNLSCVLQTFPTMLEQAKRNSAVLIRCFTSRCAALLFVIVIAAAGARAQSVVSGKVIDSLSAQPIAFVSVTLEDGRHGTNSDIEGNFKLHVPAGYSGWVYFSHVSYRKIRLPLSALHARQTIRLKQSSTVLTELTFLSGENPAHKIIRKAIEHKKENDPDELKSYSYTSYSKFLVSPTEPDAKTDSIVNSLQHKPDSIKLNKDQKSLLQFDSLAKKSNLFISESVSERKVLNPGQVKEKLLAFQISGYKSPMFSSAAMDNQPFSFYDDNIKLFGKEYLNPLTPGTFKHYDFYLMDTTFYQADTVYVIQFSPRNKKFFNGLEGMLSIAVDGYAVKNIIATSADSIAQVGLRIQQDYEKIDNHWFPVQQNTDLDFHELIFAGRSLKAQQSSFLKDIKINPPLNPKDFGDITLELANITKDLNTLTLDRYRIRPLDEKELNTYTFLDSAMRKIRWIDGAFEALVTGYVPVGFVDVDLSKVASFNQYENTRLGLGLYTNDRFSKLVRVGGYYGYGLRDRQSKYGGEVKFTFNRNRDLFFRLAYAHDIYETGSLHENNEGQYLSNASFRKWVASRFDAYTSYRTEVGYRILPSVHARLSLQRQEIRPTYAYTLEQNGEPVSVFNLTEAQLAVRYVRRESYTLLRGKKIFLSHKYPIITASVTKALNLFDAQHFRYTIYDFTLKYQTNYWAIGKSMITFSGGLVDGVAPYGRLLNGRGAQTASFYVENYFQTMGLYEFTASKYAAVFFRHNFGNVLLNKKYSKPDLILFQHAGIGTLDHRELHDGVELASLDKGYLESGIALDNLVRVPYIGLGYFNFGGSVFYRYGPYGLPDTRDNLVFRFSFTFTF</sequence>
<proteinExistence type="predicted"/>
<protein>
    <submittedName>
        <fullName evidence="2">Carboxypeptidase-like regulatory domain-containing protein</fullName>
    </submittedName>
</protein>
<reference evidence="2 3" key="1">
    <citation type="submission" date="2021-01" db="EMBL/GenBank/DDBJ databases">
        <title>Chryseolinea sp. Jin1 Genome sequencing and assembly.</title>
        <authorList>
            <person name="Kim I."/>
        </authorList>
    </citation>
    <scope>NUCLEOTIDE SEQUENCE [LARGE SCALE GENOMIC DNA]</scope>
    <source>
        <strain evidence="2 3">Jin1</strain>
    </source>
</reference>
<name>A0ABS1L386_9BACT</name>
<organism evidence="2 3">
    <name type="scientific">Chryseolinea lacunae</name>
    <dbReference type="NCBI Taxonomy" id="2801331"/>
    <lineage>
        <taxon>Bacteria</taxon>
        <taxon>Pseudomonadati</taxon>
        <taxon>Bacteroidota</taxon>
        <taxon>Cytophagia</taxon>
        <taxon>Cytophagales</taxon>
        <taxon>Fulvivirgaceae</taxon>
        <taxon>Chryseolinea</taxon>
    </lineage>
</organism>
<evidence type="ECO:0000256" key="1">
    <source>
        <dbReference type="SAM" id="Phobius"/>
    </source>
</evidence>
<dbReference type="RefSeq" id="WP_202016609.1">
    <property type="nucleotide sequence ID" value="NZ_JAERRB010000021.1"/>
</dbReference>